<dbReference type="AlphaFoldDB" id="A0A175YIC2"/>
<accession>A0A175YIC2</accession>
<dbReference type="EMBL" id="LNRQ01000009">
    <property type="protein sequence ID" value="KZM82948.1"/>
    <property type="molecule type" value="Genomic_DNA"/>
</dbReference>
<reference evidence="3" key="2">
    <citation type="submission" date="2022-03" db="EMBL/GenBank/DDBJ databases">
        <title>Draft title - Genomic analysis of global carrot germplasm unveils the trajectory of domestication and the origin of high carotenoid orange carrot.</title>
        <authorList>
            <person name="Iorizzo M."/>
            <person name="Ellison S."/>
            <person name="Senalik D."/>
            <person name="Macko-Podgorni A."/>
            <person name="Grzebelus D."/>
            <person name="Bostan H."/>
            <person name="Rolling W."/>
            <person name="Curaba J."/>
            <person name="Simon P."/>
        </authorList>
    </citation>
    <scope>NUCLEOTIDE SEQUENCE</scope>
    <source>
        <tissue evidence="3">Leaf</tissue>
    </source>
</reference>
<dbReference type="OrthoDB" id="905355at2759"/>
<keyword evidence="1" id="KW-0732">Signal</keyword>
<protein>
    <recommendedName>
        <fullName evidence="5">Pollen Ole e 1 allergen and extensin family protein</fullName>
    </recommendedName>
</protein>
<feature type="chain" id="PRO_5008044586" description="Pollen Ole e 1 allergen and extensin family protein" evidence="1">
    <location>
        <begin position="29"/>
        <end position="162"/>
    </location>
</feature>
<keyword evidence="4" id="KW-1185">Reference proteome</keyword>
<dbReference type="EMBL" id="CP093351">
    <property type="protein sequence ID" value="WOH15899.1"/>
    <property type="molecule type" value="Genomic_DNA"/>
</dbReference>
<evidence type="ECO:0008006" key="5">
    <source>
        <dbReference type="Google" id="ProtNLM"/>
    </source>
</evidence>
<evidence type="ECO:0000313" key="2">
    <source>
        <dbReference type="EMBL" id="KZM82948.1"/>
    </source>
</evidence>
<reference evidence="2" key="1">
    <citation type="journal article" date="2016" name="Nat. Genet.">
        <title>A high-quality carrot genome assembly provides new insights into carotenoid accumulation and asterid genome evolution.</title>
        <authorList>
            <person name="Iorizzo M."/>
            <person name="Ellison S."/>
            <person name="Senalik D."/>
            <person name="Zeng P."/>
            <person name="Satapoomin P."/>
            <person name="Huang J."/>
            <person name="Bowman M."/>
            <person name="Iovene M."/>
            <person name="Sanseverino W."/>
            <person name="Cavagnaro P."/>
            <person name="Yildiz M."/>
            <person name="Macko-Podgorni A."/>
            <person name="Moranska E."/>
            <person name="Grzebelus E."/>
            <person name="Grzebelus D."/>
            <person name="Ashrafi H."/>
            <person name="Zheng Z."/>
            <person name="Cheng S."/>
            <person name="Spooner D."/>
            <person name="Van Deynze A."/>
            <person name="Simon P."/>
        </authorList>
    </citation>
    <scope>NUCLEOTIDE SEQUENCE [LARGE SCALE GENOMIC DNA]</scope>
    <source>
        <tissue evidence="2">Leaf</tissue>
    </source>
</reference>
<organism evidence="2">
    <name type="scientific">Daucus carota subsp. sativus</name>
    <name type="common">Carrot</name>
    <dbReference type="NCBI Taxonomy" id="79200"/>
    <lineage>
        <taxon>Eukaryota</taxon>
        <taxon>Viridiplantae</taxon>
        <taxon>Streptophyta</taxon>
        <taxon>Embryophyta</taxon>
        <taxon>Tracheophyta</taxon>
        <taxon>Spermatophyta</taxon>
        <taxon>Magnoliopsida</taxon>
        <taxon>eudicotyledons</taxon>
        <taxon>Gunneridae</taxon>
        <taxon>Pentapetalae</taxon>
        <taxon>asterids</taxon>
        <taxon>campanulids</taxon>
        <taxon>Apiales</taxon>
        <taxon>Apiaceae</taxon>
        <taxon>Apioideae</taxon>
        <taxon>Scandiceae</taxon>
        <taxon>Daucinae</taxon>
        <taxon>Daucus</taxon>
        <taxon>Daucus sect. Daucus</taxon>
    </lineage>
</organism>
<name>A0A175YIC2_DAUCS</name>
<dbReference type="Pfam" id="PF01190">
    <property type="entry name" value="Pollen_Ole_e_1"/>
    <property type="match status" value="1"/>
</dbReference>
<dbReference type="Gramene" id="KZM82948">
    <property type="protein sequence ID" value="KZM82948"/>
    <property type="gene ID" value="DCAR_030517"/>
</dbReference>
<dbReference type="InterPro" id="IPR040404">
    <property type="entry name" value="Phylloplanin-like"/>
</dbReference>
<dbReference type="PANTHER" id="PTHR34458:SF5">
    <property type="entry name" value="POLLEN OLE E 1 ALLERGEN AND EXTENSIN FAMILY PROTEIN"/>
    <property type="match status" value="1"/>
</dbReference>
<sequence>MATFNSMLFLTLLVAISALMAAPSAVKAQRFDNYIINITGTVRCAVSATFFANGSSASRPFTNANVQLQCRRRNTTIASTTTDANGTFSIIRDPPLGRLTALITYSITARTCRAFVTTPLSACNSTLPTSGNLVSSLTQSSINTVGNTQVYTLRADNFVYST</sequence>
<evidence type="ECO:0000313" key="3">
    <source>
        <dbReference type="EMBL" id="WOH15899.1"/>
    </source>
</evidence>
<evidence type="ECO:0000256" key="1">
    <source>
        <dbReference type="SAM" id="SignalP"/>
    </source>
</evidence>
<dbReference type="PANTHER" id="PTHR34458">
    <property type="entry name" value="POLLEN OLE E 1 ALLERGEN AND EXTENSIN FAMILY PROTEIN-RELATED"/>
    <property type="match status" value="1"/>
</dbReference>
<feature type="signal peptide" evidence="1">
    <location>
        <begin position="1"/>
        <end position="28"/>
    </location>
</feature>
<dbReference type="OMA" id="NTQVYTL"/>
<dbReference type="Proteomes" id="UP000077755">
    <property type="component" value="Chromosome 9"/>
</dbReference>
<evidence type="ECO:0000313" key="4">
    <source>
        <dbReference type="Proteomes" id="UP000077755"/>
    </source>
</evidence>
<proteinExistence type="predicted"/>
<gene>
    <name evidence="2" type="ORF">DCAR_030517</name>
    <name evidence="3" type="ORF">DCAR_0935446</name>
</gene>